<dbReference type="InterPro" id="IPR036291">
    <property type="entry name" value="NAD(P)-bd_dom_sf"/>
</dbReference>
<dbReference type="PANTHER" id="PTHR43245">
    <property type="entry name" value="BIFUNCTIONAL POLYMYXIN RESISTANCE PROTEIN ARNA"/>
    <property type="match status" value="1"/>
</dbReference>
<keyword evidence="3" id="KW-1185">Reference proteome</keyword>
<evidence type="ECO:0000313" key="2">
    <source>
        <dbReference type="EMBL" id="MDI4646009.1"/>
    </source>
</evidence>
<dbReference type="InterPro" id="IPR050177">
    <property type="entry name" value="Lipid_A_modif_metabolic_enz"/>
</dbReference>
<accession>A0ABT6TGP6</accession>
<dbReference type="Gene3D" id="3.90.25.10">
    <property type="entry name" value="UDP-galactose 4-epimerase, domain 1"/>
    <property type="match status" value="1"/>
</dbReference>
<dbReference type="EMBL" id="JAGRPV010000001">
    <property type="protein sequence ID" value="MDI4646009.1"/>
    <property type="molecule type" value="Genomic_DNA"/>
</dbReference>
<dbReference type="Pfam" id="PF01370">
    <property type="entry name" value="Epimerase"/>
    <property type="match status" value="1"/>
</dbReference>
<dbReference type="SUPFAM" id="SSF51735">
    <property type="entry name" value="NAD(P)-binding Rossmann-fold domains"/>
    <property type="match status" value="1"/>
</dbReference>
<organism evidence="2 3">
    <name type="scientific">Cohnella hashimotonis</name>
    <dbReference type="NCBI Taxonomy" id="2826895"/>
    <lineage>
        <taxon>Bacteria</taxon>
        <taxon>Bacillati</taxon>
        <taxon>Bacillota</taxon>
        <taxon>Bacilli</taxon>
        <taxon>Bacillales</taxon>
        <taxon>Paenibacillaceae</taxon>
        <taxon>Cohnella</taxon>
    </lineage>
</organism>
<dbReference type="Proteomes" id="UP001161691">
    <property type="component" value="Unassembled WGS sequence"/>
</dbReference>
<protein>
    <submittedName>
        <fullName evidence="2">NAD-dependent epimerase/dehydratase family protein</fullName>
    </submittedName>
</protein>
<sequence>MIVVVTGGAGFIGSHLSEALLAAGAIVHVIDNLSSGYRANIPSGAVLHETDIRSPEARSLIAGIRPEAVYHLAAQADVQRSLADPAEDASVNVKGTLNMLKASSEAGVRKFVFASTSAVYGNVAKDVVSEREKAEPMSFYGLSKRTAEQYIRIYSHLYGLDYTILRYGNVYGPRQTPKGEGGVVAVFLDRLRRAVPPTVHGDGEQTRDFVYVKDIVAANLAAFARGARETLNVGTGRATSVNELLRLLEQCRGAPIACRHAPARAGDIRHSRLDPRRARRVLRWESVYDTAAGIAETYASTLPSSR</sequence>
<comment type="caution">
    <text evidence="2">The sequence shown here is derived from an EMBL/GenBank/DDBJ whole genome shotgun (WGS) entry which is preliminary data.</text>
</comment>
<evidence type="ECO:0000259" key="1">
    <source>
        <dbReference type="Pfam" id="PF01370"/>
    </source>
</evidence>
<evidence type="ECO:0000313" key="3">
    <source>
        <dbReference type="Proteomes" id="UP001161691"/>
    </source>
</evidence>
<dbReference type="InterPro" id="IPR001509">
    <property type="entry name" value="Epimerase_deHydtase"/>
</dbReference>
<proteinExistence type="predicted"/>
<name>A0ABT6TGP6_9BACL</name>
<dbReference type="PANTHER" id="PTHR43245:SF13">
    <property type="entry name" value="UDP-D-APIOSE_UDP-D-XYLOSE SYNTHASE 2"/>
    <property type="match status" value="1"/>
</dbReference>
<gene>
    <name evidence="2" type="ORF">KB449_13620</name>
</gene>
<dbReference type="Gene3D" id="3.40.50.720">
    <property type="entry name" value="NAD(P)-binding Rossmann-like Domain"/>
    <property type="match status" value="1"/>
</dbReference>
<reference evidence="2" key="1">
    <citation type="submission" date="2023-04" db="EMBL/GenBank/DDBJ databases">
        <title>Comparative genomic analysis of Cohnella hashimotonis sp. nov., isolated from the International Space Station.</title>
        <authorList>
            <person name="Venkateswaran K."/>
            <person name="Simpson A."/>
        </authorList>
    </citation>
    <scope>NUCLEOTIDE SEQUENCE</scope>
    <source>
        <strain evidence="2">F6_2S_P_1</strain>
    </source>
</reference>
<feature type="domain" description="NAD-dependent epimerase/dehydratase" evidence="1">
    <location>
        <begin position="3"/>
        <end position="234"/>
    </location>
</feature>
<dbReference type="RefSeq" id="WP_282908903.1">
    <property type="nucleotide sequence ID" value="NZ_JAGRPV010000001.1"/>
</dbReference>